<protein>
    <recommendedName>
        <fullName evidence="3">Phospholipase/carboxylesterase/thioesterase domain-containing protein</fullName>
    </recommendedName>
</protein>
<dbReference type="InterPro" id="IPR050955">
    <property type="entry name" value="Plant_Biomass_Hydrol_Est"/>
</dbReference>
<dbReference type="PANTHER" id="PTHR43037">
    <property type="entry name" value="UNNAMED PRODUCT-RELATED"/>
    <property type="match status" value="1"/>
</dbReference>
<sequence>MPAGHDGVTPVPAIVFAHGYRGSAQGVMRNGSLRRMVSDLGAALIAVKSEGDDWVIPNAPRHMDSDGAEEFAYFDAVLADATRRFNIDETRIMATGFSAGAMMVWNLACARSDRFAVFVPISGTFWLEPPQSCVGPVADILHIHGDNDSTVPLKGRRIQQTKQGEVRQSLDMYAAYGNFGMPVTTSRNGLICQERRNQEGDILDFCLFEGGHSFRAEHLRFAWQHFKDAGRF</sequence>
<evidence type="ECO:0000313" key="5">
    <source>
        <dbReference type="Proteomes" id="UP001318682"/>
    </source>
</evidence>
<evidence type="ECO:0000313" key="4">
    <source>
        <dbReference type="EMBL" id="WVX50492.1"/>
    </source>
</evidence>
<reference evidence="5" key="1">
    <citation type="submission" date="2024-01" db="EMBL/GenBank/DDBJ databases">
        <title>Roseobacter fucihabitans sp. nov., isolated from the brown alga Fucus spiralis.</title>
        <authorList>
            <person name="Hahnke S."/>
            <person name="Berger M."/>
            <person name="Schlingloff A."/>
            <person name="Athale I."/>
            <person name="Neumann-Schaal M."/>
            <person name="Adenaya A."/>
            <person name="Poehlein A."/>
            <person name="Daniel R."/>
            <person name="Pertersen J."/>
            <person name="Brinkhoff T."/>
        </authorList>
    </citation>
    <scope>NUCLEOTIDE SEQUENCE [LARGE SCALE GENOMIC DNA]</scope>
    <source>
        <strain evidence="5">B14</strain>
    </source>
</reference>
<accession>A0ABZ2BWZ8</accession>
<keyword evidence="2" id="KW-0378">Hydrolase</keyword>
<dbReference type="EMBL" id="CP143423">
    <property type="protein sequence ID" value="WVX50492.1"/>
    <property type="molecule type" value="Genomic_DNA"/>
</dbReference>
<gene>
    <name evidence="4" type="ORF">ROLI_035900</name>
</gene>
<organism evidence="4 5">
    <name type="scientific">Roseobacter fucihabitans</name>
    <dbReference type="NCBI Taxonomy" id="1537242"/>
    <lineage>
        <taxon>Bacteria</taxon>
        <taxon>Pseudomonadati</taxon>
        <taxon>Pseudomonadota</taxon>
        <taxon>Alphaproteobacteria</taxon>
        <taxon>Rhodobacterales</taxon>
        <taxon>Roseobacteraceae</taxon>
        <taxon>Roseobacter</taxon>
    </lineage>
</organism>
<keyword evidence="1" id="KW-0732">Signal</keyword>
<evidence type="ECO:0000259" key="3">
    <source>
        <dbReference type="Pfam" id="PF02230"/>
    </source>
</evidence>
<feature type="domain" description="Phospholipase/carboxylesterase/thioesterase" evidence="3">
    <location>
        <begin position="86"/>
        <end position="156"/>
    </location>
</feature>
<name>A0ABZ2BWZ8_9RHOB</name>
<evidence type="ECO:0000256" key="1">
    <source>
        <dbReference type="ARBA" id="ARBA00022729"/>
    </source>
</evidence>
<keyword evidence="5" id="KW-1185">Reference proteome</keyword>
<dbReference type="SUPFAM" id="SSF53474">
    <property type="entry name" value="alpha/beta-Hydrolases"/>
    <property type="match status" value="1"/>
</dbReference>
<dbReference type="Proteomes" id="UP001318682">
    <property type="component" value="Chromosome"/>
</dbReference>
<proteinExistence type="predicted"/>
<dbReference type="Pfam" id="PF02230">
    <property type="entry name" value="Abhydrolase_2"/>
    <property type="match status" value="1"/>
</dbReference>
<dbReference type="InterPro" id="IPR003140">
    <property type="entry name" value="PLipase/COase/thioEstase"/>
</dbReference>
<dbReference type="PANTHER" id="PTHR43037:SF5">
    <property type="entry name" value="FERULOYL ESTERASE"/>
    <property type="match status" value="1"/>
</dbReference>
<dbReference type="InterPro" id="IPR029058">
    <property type="entry name" value="AB_hydrolase_fold"/>
</dbReference>
<dbReference type="Gene3D" id="3.40.50.1820">
    <property type="entry name" value="alpha/beta hydrolase"/>
    <property type="match status" value="1"/>
</dbReference>
<evidence type="ECO:0000256" key="2">
    <source>
        <dbReference type="ARBA" id="ARBA00022801"/>
    </source>
</evidence>